<gene>
    <name evidence="2" type="ORF">E9229_000711</name>
</gene>
<name>A0A839QF34_9MICC</name>
<dbReference type="AlphaFoldDB" id="A0A839QF34"/>
<keyword evidence="1" id="KW-1133">Transmembrane helix</keyword>
<dbReference type="EMBL" id="JACHVS010000001">
    <property type="protein sequence ID" value="MBB2994520.1"/>
    <property type="molecule type" value="Genomic_DNA"/>
</dbReference>
<sequence length="104" mass="11291">MNTNQWSISTPQTLDLDDVAELRVALVRGRVDVITHAEPTTTVQVSEISGRPLNVSLNAGILRVEHLDSGNWLSKIMNFDNRDRVVISIAIPASLLVAVSTVSA</sequence>
<dbReference type="RefSeq" id="WP_183509895.1">
    <property type="nucleotide sequence ID" value="NZ_BAABGK010000017.1"/>
</dbReference>
<keyword evidence="1" id="KW-0472">Membrane</keyword>
<evidence type="ECO:0000256" key="1">
    <source>
        <dbReference type="SAM" id="Phobius"/>
    </source>
</evidence>
<evidence type="ECO:0000313" key="3">
    <source>
        <dbReference type="Proteomes" id="UP000523000"/>
    </source>
</evidence>
<organism evidence="2 3">
    <name type="scientific">Paeniglutamicibacter cryotolerans</name>
    <dbReference type="NCBI Taxonomy" id="670079"/>
    <lineage>
        <taxon>Bacteria</taxon>
        <taxon>Bacillati</taxon>
        <taxon>Actinomycetota</taxon>
        <taxon>Actinomycetes</taxon>
        <taxon>Micrococcales</taxon>
        <taxon>Micrococcaceae</taxon>
        <taxon>Paeniglutamicibacter</taxon>
    </lineage>
</organism>
<accession>A0A839QF34</accession>
<dbReference type="Proteomes" id="UP000523000">
    <property type="component" value="Unassembled WGS sequence"/>
</dbReference>
<keyword evidence="1" id="KW-0812">Transmembrane</keyword>
<proteinExistence type="predicted"/>
<comment type="caution">
    <text evidence="2">The sequence shown here is derived from an EMBL/GenBank/DDBJ whole genome shotgun (WGS) entry which is preliminary data.</text>
</comment>
<keyword evidence="3" id="KW-1185">Reference proteome</keyword>
<feature type="transmembrane region" description="Helical" evidence="1">
    <location>
        <begin position="85"/>
        <end position="103"/>
    </location>
</feature>
<reference evidence="2 3" key="1">
    <citation type="submission" date="2020-08" db="EMBL/GenBank/DDBJ databases">
        <title>Sequencing the genomes of 1000 actinobacteria strains.</title>
        <authorList>
            <person name="Klenk H.-P."/>
        </authorList>
    </citation>
    <scope>NUCLEOTIDE SEQUENCE [LARGE SCALE GENOMIC DNA]</scope>
    <source>
        <strain evidence="2 3">DSM 22826</strain>
    </source>
</reference>
<evidence type="ECO:0000313" key="2">
    <source>
        <dbReference type="EMBL" id="MBB2994520.1"/>
    </source>
</evidence>
<protein>
    <submittedName>
        <fullName evidence="2">Uncharacterized protein</fullName>
    </submittedName>
</protein>